<name>A0A6M3M1T2_9ZZZZ</name>
<proteinExistence type="predicted"/>
<sequence>MNLSSIVCVATQKYQWMLWPYSLLLWKYWGRDIQIVYYGDKTEGKLPPGVTFRQVPLMREKSEGHWDWVNYFGDGFASILRELSDPIVAITLPDMWLVNYAHLDVIDLLTEYMETHPRVVHAAMCRVCSGGPDTRCVETWGGIDIMTCLPTNSFQGGLMLEPALWNRELALEIITNRGIWNFELMGKEAMDRRPDLMSVWVQFPPDAYPYAHVSLRAEAENLHLWDIPREEDRKVIEAFIPEHIVPVDTPVREGHKITL</sequence>
<accession>A0A6M3M1T2</accession>
<evidence type="ECO:0008006" key="2">
    <source>
        <dbReference type="Google" id="ProtNLM"/>
    </source>
</evidence>
<dbReference type="EMBL" id="MT143624">
    <property type="protein sequence ID" value="QJA99031.1"/>
    <property type="molecule type" value="Genomic_DNA"/>
</dbReference>
<evidence type="ECO:0000313" key="1">
    <source>
        <dbReference type="EMBL" id="QJA99031.1"/>
    </source>
</evidence>
<reference evidence="1" key="1">
    <citation type="submission" date="2020-03" db="EMBL/GenBank/DDBJ databases">
        <title>The deep terrestrial virosphere.</title>
        <authorList>
            <person name="Holmfeldt K."/>
            <person name="Nilsson E."/>
            <person name="Simone D."/>
            <person name="Lopez-Fernandez M."/>
            <person name="Wu X."/>
            <person name="de Brujin I."/>
            <person name="Lundin D."/>
            <person name="Andersson A."/>
            <person name="Bertilsson S."/>
            <person name="Dopson M."/>
        </authorList>
    </citation>
    <scope>NUCLEOTIDE SEQUENCE</scope>
    <source>
        <strain evidence="1">MM171A01374</strain>
    </source>
</reference>
<protein>
    <recommendedName>
        <fullName evidence="2">Glycosyltransferase</fullName>
    </recommendedName>
</protein>
<organism evidence="1">
    <name type="scientific">viral metagenome</name>
    <dbReference type="NCBI Taxonomy" id="1070528"/>
    <lineage>
        <taxon>unclassified sequences</taxon>
        <taxon>metagenomes</taxon>
        <taxon>organismal metagenomes</taxon>
    </lineage>
</organism>
<gene>
    <name evidence="1" type="ORF">MM171A01374_0002</name>
</gene>
<dbReference type="AlphaFoldDB" id="A0A6M3M1T2"/>